<dbReference type="GO" id="GO:0016755">
    <property type="term" value="F:aminoacyltransferase activity"/>
    <property type="evidence" value="ECO:0007669"/>
    <property type="project" value="InterPro"/>
</dbReference>
<dbReference type="Pfam" id="PF02388">
    <property type="entry name" value="FemAB"/>
    <property type="match status" value="2"/>
</dbReference>
<dbReference type="InterPro" id="IPR050644">
    <property type="entry name" value="PG_Glycine_Bridge_Synth"/>
</dbReference>
<proteinExistence type="inferred from homology"/>
<keyword evidence="3" id="KW-0133">Cell shape</keyword>
<evidence type="ECO:0000313" key="7">
    <source>
        <dbReference type="EMBL" id="OGK49883.1"/>
    </source>
</evidence>
<gene>
    <name evidence="7" type="ORF">A3B50_03800</name>
</gene>
<dbReference type="PROSITE" id="PS51191">
    <property type="entry name" value="FEMABX"/>
    <property type="match status" value="1"/>
</dbReference>
<keyword evidence="2" id="KW-0808">Transferase</keyword>
<evidence type="ECO:0000256" key="4">
    <source>
        <dbReference type="ARBA" id="ARBA00022984"/>
    </source>
</evidence>
<comment type="similarity">
    <text evidence="1">Belongs to the FemABX family.</text>
</comment>
<dbReference type="PANTHER" id="PTHR36174">
    <property type="entry name" value="LIPID II:GLYCINE GLYCYLTRANSFERASE"/>
    <property type="match status" value="1"/>
</dbReference>
<keyword evidence="6" id="KW-0961">Cell wall biogenesis/degradation</keyword>
<accession>A0A1F7J2P5</accession>
<dbReference type="SUPFAM" id="SSF55729">
    <property type="entry name" value="Acyl-CoA N-acyltransferases (Nat)"/>
    <property type="match status" value="2"/>
</dbReference>
<evidence type="ECO:0000256" key="6">
    <source>
        <dbReference type="ARBA" id="ARBA00023316"/>
    </source>
</evidence>
<protein>
    <recommendedName>
        <fullName evidence="9">BioF2-like acetyltransferase domain-containing protein</fullName>
    </recommendedName>
</protein>
<dbReference type="GO" id="GO:0008360">
    <property type="term" value="P:regulation of cell shape"/>
    <property type="evidence" value="ECO:0007669"/>
    <property type="project" value="UniProtKB-KW"/>
</dbReference>
<dbReference type="GO" id="GO:0009252">
    <property type="term" value="P:peptidoglycan biosynthetic process"/>
    <property type="evidence" value="ECO:0007669"/>
    <property type="project" value="UniProtKB-KW"/>
</dbReference>
<dbReference type="Gene3D" id="3.40.630.30">
    <property type="match status" value="2"/>
</dbReference>
<organism evidence="7 8">
    <name type="scientific">Candidatus Roizmanbacteria bacterium RIFCSPLOWO2_01_FULL_40_42</name>
    <dbReference type="NCBI Taxonomy" id="1802066"/>
    <lineage>
        <taxon>Bacteria</taxon>
        <taxon>Candidatus Roizmaniibacteriota</taxon>
    </lineage>
</organism>
<evidence type="ECO:0000313" key="8">
    <source>
        <dbReference type="Proteomes" id="UP000178558"/>
    </source>
</evidence>
<evidence type="ECO:0000256" key="5">
    <source>
        <dbReference type="ARBA" id="ARBA00023315"/>
    </source>
</evidence>
<name>A0A1F7J2P5_9BACT</name>
<dbReference type="GO" id="GO:0071555">
    <property type="term" value="P:cell wall organization"/>
    <property type="evidence" value="ECO:0007669"/>
    <property type="project" value="UniProtKB-KW"/>
</dbReference>
<dbReference type="Proteomes" id="UP000178558">
    <property type="component" value="Unassembled WGS sequence"/>
</dbReference>
<evidence type="ECO:0008006" key="9">
    <source>
        <dbReference type="Google" id="ProtNLM"/>
    </source>
</evidence>
<evidence type="ECO:0000256" key="1">
    <source>
        <dbReference type="ARBA" id="ARBA00009943"/>
    </source>
</evidence>
<reference evidence="7 8" key="1">
    <citation type="journal article" date="2016" name="Nat. Commun.">
        <title>Thousands of microbial genomes shed light on interconnected biogeochemical processes in an aquifer system.</title>
        <authorList>
            <person name="Anantharaman K."/>
            <person name="Brown C.T."/>
            <person name="Hug L.A."/>
            <person name="Sharon I."/>
            <person name="Castelle C.J."/>
            <person name="Probst A.J."/>
            <person name="Thomas B.C."/>
            <person name="Singh A."/>
            <person name="Wilkins M.J."/>
            <person name="Karaoz U."/>
            <person name="Brodie E.L."/>
            <person name="Williams K.H."/>
            <person name="Hubbard S.S."/>
            <person name="Banfield J.F."/>
        </authorList>
    </citation>
    <scope>NUCLEOTIDE SEQUENCE [LARGE SCALE GENOMIC DNA]</scope>
</reference>
<keyword evidence="4" id="KW-0573">Peptidoglycan synthesis</keyword>
<dbReference type="AlphaFoldDB" id="A0A1F7J2P5"/>
<sequence>MMNIQIVESKQDWETFLQIHPEANFLQSWQWGEFQKALGKTVIRTGLYKDGKLAGVFLSVVEPAKRGRYMTVAGGPILDLSDQQSFEAFVSEVSRIAKENSCVFVRVRPQLIENEISKKLFEKAGFKSAPMHLTADLTSQLDLSQDEETLLRNMRKNTRYEINKAIKEGIRIEASSDPANIKEFYDLQLETAKRHDFVPFSYEFLHEQFKAFVQNNSVLLYKAYKDNKLLAEAFIIFYGSEATYHYGASTDEGRNYPGAYLIQWEAIKEAKKRGISRYNFWGVERLDNPKHRFYGVSVFKRGFGGQDVQYLHAQDLVMNPVAYSLNYALETIRRKSRRL</sequence>
<dbReference type="InterPro" id="IPR003447">
    <property type="entry name" value="FEMABX"/>
</dbReference>
<dbReference type="InterPro" id="IPR016181">
    <property type="entry name" value="Acyl_CoA_acyltransferase"/>
</dbReference>
<dbReference type="EMBL" id="MGAQ01000024">
    <property type="protein sequence ID" value="OGK49883.1"/>
    <property type="molecule type" value="Genomic_DNA"/>
</dbReference>
<evidence type="ECO:0000256" key="3">
    <source>
        <dbReference type="ARBA" id="ARBA00022960"/>
    </source>
</evidence>
<dbReference type="PANTHER" id="PTHR36174:SF1">
    <property type="entry name" value="LIPID II:GLYCINE GLYCYLTRANSFERASE"/>
    <property type="match status" value="1"/>
</dbReference>
<comment type="caution">
    <text evidence="7">The sequence shown here is derived from an EMBL/GenBank/DDBJ whole genome shotgun (WGS) entry which is preliminary data.</text>
</comment>
<keyword evidence="5" id="KW-0012">Acyltransferase</keyword>
<evidence type="ECO:0000256" key="2">
    <source>
        <dbReference type="ARBA" id="ARBA00022679"/>
    </source>
</evidence>